<keyword evidence="2" id="KW-1185">Reference proteome</keyword>
<organism evidence="1 2">
    <name type="scientific">Striga hermonthica</name>
    <name type="common">Purple witchweed</name>
    <name type="synonym">Buchnera hermonthica</name>
    <dbReference type="NCBI Taxonomy" id="68872"/>
    <lineage>
        <taxon>Eukaryota</taxon>
        <taxon>Viridiplantae</taxon>
        <taxon>Streptophyta</taxon>
        <taxon>Embryophyta</taxon>
        <taxon>Tracheophyta</taxon>
        <taxon>Spermatophyta</taxon>
        <taxon>Magnoliopsida</taxon>
        <taxon>eudicotyledons</taxon>
        <taxon>Gunneridae</taxon>
        <taxon>Pentapetalae</taxon>
        <taxon>asterids</taxon>
        <taxon>lamiids</taxon>
        <taxon>Lamiales</taxon>
        <taxon>Orobanchaceae</taxon>
        <taxon>Buchnereae</taxon>
        <taxon>Striga</taxon>
    </lineage>
</organism>
<name>A0A9N7MVT4_STRHE</name>
<gene>
    <name evidence="1" type="ORF">SHERM_18784</name>
</gene>
<dbReference type="Proteomes" id="UP001153555">
    <property type="component" value="Unassembled WGS sequence"/>
</dbReference>
<dbReference type="OrthoDB" id="1913089at2759"/>
<evidence type="ECO:0000313" key="1">
    <source>
        <dbReference type="EMBL" id="CAA0820782.1"/>
    </source>
</evidence>
<dbReference type="AlphaFoldDB" id="A0A9N7MVT4"/>
<dbReference type="EMBL" id="CACSLK010020742">
    <property type="protein sequence ID" value="CAA0820782.1"/>
    <property type="molecule type" value="Genomic_DNA"/>
</dbReference>
<comment type="caution">
    <text evidence="1">The sequence shown here is derived from an EMBL/GenBank/DDBJ whole genome shotgun (WGS) entry which is preliminary data.</text>
</comment>
<evidence type="ECO:0000313" key="2">
    <source>
        <dbReference type="Proteomes" id="UP001153555"/>
    </source>
</evidence>
<protein>
    <submittedName>
        <fullName evidence="1">Uncharacterized protein</fullName>
    </submittedName>
</protein>
<sequence length="111" mass="12793">MEEEGMRARSFRNEDYNTRRVFLRSYPLHWDPRAEAEEESAELAASADFGEKIEPAKDGGKQVKKKMVLTIVQWGEKRVLVFKRIKQKVTILVVNCVPVRFKAPTSLISVI</sequence>
<reference evidence="1" key="1">
    <citation type="submission" date="2019-12" db="EMBL/GenBank/DDBJ databases">
        <authorList>
            <person name="Scholes J."/>
        </authorList>
    </citation>
    <scope>NUCLEOTIDE SEQUENCE</scope>
</reference>
<proteinExistence type="predicted"/>
<accession>A0A9N7MVT4</accession>